<evidence type="ECO:0000313" key="13">
    <source>
        <dbReference type="EMBL" id="RGM43437.1"/>
    </source>
</evidence>
<dbReference type="EMBL" id="CP013020">
    <property type="protein sequence ID" value="ALK86788.1"/>
    <property type="molecule type" value="Genomic_DNA"/>
</dbReference>
<evidence type="ECO:0000313" key="2">
    <source>
        <dbReference type="EMBL" id="ALK86788.1"/>
    </source>
</evidence>
<accession>A0A0P0M6A4</accession>
<evidence type="ECO:0000313" key="9">
    <source>
        <dbReference type="EMBL" id="MCB7281669.1"/>
    </source>
</evidence>
<dbReference type="Proteomes" id="UP000261003">
    <property type="component" value="Unassembled WGS sequence"/>
</dbReference>
<evidence type="ECO:0000313" key="14">
    <source>
        <dbReference type="EMBL" id="TSE49155.1"/>
    </source>
</evidence>
<dbReference type="Proteomes" id="UP000470332">
    <property type="component" value="Unassembled WGS sequence"/>
</dbReference>
<dbReference type="EMBL" id="JAHPYS010000021">
    <property type="protein sequence ID" value="MBU9139304.1"/>
    <property type="molecule type" value="Genomic_DNA"/>
</dbReference>
<dbReference type="Proteomes" id="UP000408523">
    <property type="component" value="Unassembled WGS sequence"/>
</dbReference>
<reference evidence="3 16" key="1">
    <citation type="submission" date="2015-09" db="EMBL/GenBank/DDBJ databases">
        <authorList>
            <consortium name="Pathogen Informatics"/>
        </authorList>
    </citation>
    <scope>NUCLEOTIDE SEQUENCE [LARGE SCALE GENOMIC DNA]</scope>
    <source>
        <strain evidence="3 16">2789STDY5834842</strain>
    </source>
</reference>
<dbReference type="EMBL" id="JAJCQG010000033">
    <property type="protein sequence ID" value="MCB7281669.1"/>
    <property type="molecule type" value="Genomic_DNA"/>
</dbReference>
<dbReference type="Proteomes" id="UP000441522">
    <property type="component" value="Unassembled WGS sequence"/>
</dbReference>
<dbReference type="InterPro" id="IPR000421">
    <property type="entry name" value="FA58C"/>
</dbReference>
<dbReference type="EMBL" id="JABWDJ010000055">
    <property type="protein sequence ID" value="NVB74551.1"/>
    <property type="molecule type" value="Genomic_DNA"/>
</dbReference>
<reference evidence="10" key="12">
    <citation type="submission" date="2023-10" db="EMBL/GenBank/DDBJ databases">
        <title>Genome of potential pathogenic bacteria in Crohn's disease.</title>
        <authorList>
            <person name="Rodriguez-Palacios A."/>
        </authorList>
    </citation>
    <scope>NUCLEOTIDE SEQUENCE</scope>
    <source>
        <strain evidence="10">CavFT-hAR107</strain>
    </source>
</reference>
<evidence type="ECO:0000313" key="5">
    <source>
        <dbReference type="EMBL" id="KAB3858601.1"/>
    </source>
</evidence>
<dbReference type="InterPro" id="IPR008979">
    <property type="entry name" value="Galactose-bd-like_sf"/>
</dbReference>
<dbReference type="EMBL" id="JAWDHD010000013">
    <property type="protein sequence ID" value="MDU0251146.1"/>
    <property type="molecule type" value="Genomic_DNA"/>
</dbReference>
<dbReference type="EMBL" id="QSSN01000017">
    <property type="protein sequence ID" value="RGL84530.1"/>
    <property type="molecule type" value="Genomic_DNA"/>
</dbReference>
<evidence type="ECO:0000313" key="18">
    <source>
        <dbReference type="Proteomes" id="UP000261278"/>
    </source>
</evidence>
<dbReference type="RefSeq" id="WP_008781457.1">
    <property type="nucleotide sequence ID" value="NZ_AP025235.1"/>
</dbReference>
<dbReference type="SUPFAM" id="SSF49785">
    <property type="entry name" value="Galactose-binding domain-like"/>
    <property type="match status" value="1"/>
</dbReference>
<evidence type="ECO:0000313" key="23">
    <source>
        <dbReference type="Proteomes" id="UP000470332"/>
    </source>
</evidence>
<reference evidence="2 15" key="3">
    <citation type="journal article" date="2016" name="Genome Biol. Evol.">
        <title>Extensive mobilome-driven genome diversification in mouse gut-associated Bacteroides vulgatus mpk.</title>
        <authorList>
            <person name="Lange A."/>
            <person name="Beier S."/>
            <person name="Steimle A."/>
            <person name="Autenrieth I.B."/>
            <person name="Huson D.H."/>
            <person name="Frick J.S."/>
        </authorList>
    </citation>
    <scope>NUCLEOTIDE SEQUENCE [LARGE SCALE GENOMIC DNA]</scope>
    <source>
        <strain evidence="2">Mpk</strain>
        <strain evidence="15">mpk</strain>
    </source>
</reference>
<evidence type="ECO:0000313" key="15">
    <source>
        <dbReference type="Proteomes" id="UP000061587"/>
    </source>
</evidence>
<reference evidence="7 22" key="7">
    <citation type="submission" date="2019-10" db="EMBL/GenBank/DDBJ databases">
        <title>Genome Sequence and Assembly of iSURF_14.</title>
        <authorList>
            <person name="Wucher B.R."/>
            <person name="Ruoff K.L."/>
            <person name="Price C.E."/>
            <person name="Valls R.R."/>
            <person name="O'Toole G.A."/>
        </authorList>
    </citation>
    <scope>NUCLEOTIDE SEQUENCE [LARGE SCALE GENOMIC DNA]</scope>
    <source>
        <strain evidence="7 22">ANK132K_3B</strain>
    </source>
</reference>
<reference evidence="8" key="10">
    <citation type="submission" date="2021-06" db="EMBL/GenBank/DDBJ databases">
        <title>Collection of gut derived symbiotic bacterial strains cultured from healthy donors.</title>
        <authorList>
            <person name="Lin H."/>
            <person name="Littmann E."/>
            <person name="Pamer E.G."/>
        </authorList>
    </citation>
    <scope>NUCLEOTIDE SEQUENCE</scope>
    <source>
        <strain evidence="8">MSK.6.33</strain>
    </source>
</reference>
<protein>
    <submittedName>
        <fullName evidence="12">Carbohydrate-binding protein</fullName>
    </submittedName>
    <submittedName>
        <fullName evidence="2">Chitobiase</fullName>
    </submittedName>
    <submittedName>
        <fullName evidence="3">Coagulation factor 5/8 type domain protein</fullName>
    </submittedName>
    <submittedName>
        <fullName evidence="4">Discoidin domain-containing protein</fullName>
    </submittedName>
    <submittedName>
        <fullName evidence="14">F5/8 type C domain protein</fullName>
    </submittedName>
</protein>
<dbReference type="EMBL" id="CYZI01000004">
    <property type="protein sequence ID" value="CUO08189.1"/>
    <property type="molecule type" value="Genomic_DNA"/>
</dbReference>
<evidence type="ECO:0000313" key="16">
    <source>
        <dbReference type="Proteomes" id="UP000095333"/>
    </source>
</evidence>
<name>A0A0P0M6A4_PHOVU</name>
<dbReference type="Proteomes" id="UP000736888">
    <property type="component" value="Unassembled WGS sequence"/>
</dbReference>
<dbReference type="EMBL" id="WCWW01000008">
    <property type="protein sequence ID" value="KAB3858601.1"/>
    <property type="molecule type" value="Genomic_DNA"/>
</dbReference>
<evidence type="ECO:0000313" key="24">
    <source>
        <dbReference type="Proteomes" id="UP000524321"/>
    </source>
</evidence>
<evidence type="ECO:0000313" key="21">
    <source>
        <dbReference type="Proteomes" id="UP000441522"/>
    </source>
</evidence>
<dbReference type="EMBL" id="RWHZ01000016">
    <property type="protein sequence ID" value="TSE49155.1"/>
    <property type="molecule type" value="Genomic_DNA"/>
</dbReference>
<evidence type="ECO:0000313" key="7">
    <source>
        <dbReference type="EMBL" id="KAB5435537.1"/>
    </source>
</evidence>
<organism evidence="2 15">
    <name type="scientific">Phocaeicola vulgatus</name>
    <name type="common">Bacteroides vulgatus</name>
    <dbReference type="NCBI Taxonomy" id="821"/>
    <lineage>
        <taxon>Bacteria</taxon>
        <taxon>Pseudomonadati</taxon>
        <taxon>Bacteroidota</taxon>
        <taxon>Bacteroidia</taxon>
        <taxon>Bacteroidales</taxon>
        <taxon>Bacteroidaceae</taxon>
        <taxon>Phocaeicola</taxon>
    </lineage>
</organism>
<dbReference type="Proteomes" id="UP000061587">
    <property type="component" value="Chromosome"/>
</dbReference>
<dbReference type="PATRIC" id="fig|821.40.peg.5088"/>
<evidence type="ECO:0000313" key="20">
    <source>
        <dbReference type="Proteomes" id="UP000433382"/>
    </source>
</evidence>
<proteinExistence type="predicted"/>
<evidence type="ECO:0000259" key="1">
    <source>
        <dbReference type="PROSITE" id="PS50022"/>
    </source>
</evidence>
<evidence type="ECO:0000313" key="6">
    <source>
        <dbReference type="EMBL" id="KAB3862670.1"/>
    </source>
</evidence>
<evidence type="ECO:0000313" key="11">
    <source>
        <dbReference type="EMBL" id="NVB74551.1"/>
    </source>
</evidence>
<feature type="domain" description="F5/8 type C" evidence="1">
    <location>
        <begin position="127"/>
        <end position="283"/>
    </location>
</feature>
<dbReference type="Gene3D" id="2.60.120.260">
    <property type="entry name" value="Galactose-binding domain-like"/>
    <property type="match status" value="1"/>
</dbReference>
<reference evidence="11 24" key="9">
    <citation type="submission" date="2020-07" db="EMBL/GenBank/DDBJ databases">
        <title>Bacterial metabolism rescues the inhibition of intestinal drug absorption by food and drug additives.</title>
        <authorList>
            <person name="Zou L."/>
            <person name="Spanogiannopoulos P."/>
            <person name="Chien H.-C."/>
            <person name="Pieper L.M."/>
            <person name="Cai W."/>
            <person name="Khuri N."/>
            <person name="Pottel J."/>
            <person name="Vora B."/>
            <person name="Ni Z."/>
            <person name="Tsakalozou E."/>
            <person name="Zhang W."/>
            <person name="Shoichet B.K."/>
            <person name="Giacomini K.M."/>
            <person name="Turnbaugh P.J."/>
        </authorList>
    </citation>
    <scope>NUCLEOTIDE SEQUENCE [LARGE SCALE GENOMIC DNA]</scope>
    <source>
        <strain evidence="11 24">B33</strain>
    </source>
</reference>
<dbReference type="EMBL" id="WCXA01000015">
    <property type="protein sequence ID" value="KAB3862670.1"/>
    <property type="molecule type" value="Genomic_DNA"/>
</dbReference>
<evidence type="ECO:0000313" key="22">
    <source>
        <dbReference type="Proteomes" id="UP000462885"/>
    </source>
</evidence>
<dbReference type="Proteomes" id="UP000095333">
    <property type="component" value="Unassembled WGS sequence"/>
</dbReference>
<dbReference type="Proteomes" id="UP000462885">
    <property type="component" value="Unassembled WGS sequence"/>
</dbReference>
<reference evidence="15" key="2">
    <citation type="submission" date="2015-10" db="EMBL/GenBank/DDBJ databases">
        <title>Extensive mobilome-driven genome diversification in gut-associated Bacteroides vulgatus mpk.</title>
        <authorList>
            <person name="Beier S."/>
            <person name="Lange A."/>
            <person name="Huson D.H."/>
            <person name="Frick J.-S."/>
            <person name="Autenrieth I.B."/>
        </authorList>
    </citation>
    <scope>NUCLEOTIDE SEQUENCE [LARGE SCALE GENOMIC DNA]</scope>
    <source>
        <strain evidence="15">mpk</strain>
    </source>
</reference>
<evidence type="ECO:0000313" key="17">
    <source>
        <dbReference type="Proteomes" id="UP000261003"/>
    </source>
</evidence>
<dbReference type="Pfam" id="PF00754">
    <property type="entry name" value="F5_F8_type_C"/>
    <property type="match status" value="1"/>
</dbReference>
<dbReference type="EMBL" id="WCZM01000009">
    <property type="protein sequence ID" value="KAB3572175.1"/>
    <property type="molecule type" value="Genomic_DNA"/>
</dbReference>
<reference evidence="14 19" key="5">
    <citation type="journal article" date="2019" name="Nat. Commun.">
        <title>Gram positive-like bacteriocins with broad spectrum anti-Bacteroidales activity encoded on mobile elements of the human gut microbiota.</title>
        <authorList>
            <person name="Bechon N."/>
            <person name="Coyne M.J.Jr."/>
            <person name="Laclare-Mceneany V."/>
            <person name="Chatzidaki-Livanis M."/>
            <person name="Ghigo J.-M."/>
            <person name="Comstock L.E."/>
        </authorList>
    </citation>
    <scope>NUCLEOTIDE SEQUENCE [LARGE SCALE GENOMIC DNA]</scope>
    <source>
        <strain evidence="14 19">CL01T12C17</strain>
    </source>
</reference>
<dbReference type="Proteomes" id="UP001181258">
    <property type="component" value="Unassembled WGS sequence"/>
</dbReference>
<dbReference type="EMBL" id="WCIF01000017">
    <property type="protein sequence ID" value="KAB5435537.1"/>
    <property type="molecule type" value="Genomic_DNA"/>
</dbReference>
<reference evidence="11 24" key="8">
    <citation type="submission" date="2020-04" db="EMBL/GenBank/DDBJ databases">
        <authorList>
            <person name="Pieper L."/>
        </authorList>
    </citation>
    <scope>NUCLEOTIDE SEQUENCE [LARGE SCALE GENOMIC DNA]</scope>
    <source>
        <strain evidence="11 24">B33</strain>
    </source>
</reference>
<dbReference type="PROSITE" id="PS51257">
    <property type="entry name" value="PROKAR_LIPOPROTEIN"/>
    <property type="match status" value="1"/>
</dbReference>
<dbReference type="Proteomes" id="UP000433382">
    <property type="component" value="Unassembled WGS sequence"/>
</dbReference>
<reference evidence="17 18" key="4">
    <citation type="submission" date="2018-08" db="EMBL/GenBank/DDBJ databases">
        <title>A genome reference for cultivated species of the human gut microbiota.</title>
        <authorList>
            <person name="Zou Y."/>
            <person name="Xue W."/>
            <person name="Luo G."/>
        </authorList>
    </citation>
    <scope>NUCLEOTIDE SEQUENCE [LARGE SCALE GENOMIC DNA]</scope>
    <source>
        <strain evidence="13 17">OM08-13BH</strain>
        <strain evidence="12 18">TF05-18</strain>
    </source>
</reference>
<evidence type="ECO:0000313" key="19">
    <source>
        <dbReference type="Proteomes" id="UP000408523"/>
    </source>
</evidence>
<dbReference type="Proteomes" id="UP000524321">
    <property type="component" value="Unassembled WGS sequence"/>
</dbReference>
<evidence type="ECO:0000313" key="8">
    <source>
        <dbReference type="EMBL" id="MBU9139304.1"/>
    </source>
</evidence>
<gene>
    <name evidence="2" type="ORF">BvMPK_4246</name>
    <name evidence="13" type="ORF">DXC16_12150</name>
    <name evidence="12" type="ORF">DXC44_14340</name>
    <name evidence="14" type="ORF">EH214_01566</name>
    <name evidence="3" type="ORF">ERS852457_01314</name>
    <name evidence="7" type="ORF">F9Z94_14675</name>
    <name evidence="5" type="ORF">GAS29_05295</name>
    <name evidence="6" type="ORF">GAS37_09070</name>
    <name evidence="4" type="ORF">GAY01_07855</name>
    <name evidence="11" type="ORF">HUV05_13635</name>
    <name evidence="8" type="ORF">KTG10_11200</name>
    <name evidence="9" type="ORF">LI282_11545</name>
    <name evidence="10" type="ORF">RVY68_21405</name>
</gene>
<dbReference type="AlphaFoldDB" id="A0A0P0M6A4"/>
<reference evidence="20 21" key="6">
    <citation type="journal article" date="2019" name="Nat. Med.">
        <title>A library of human gut bacterial isolates paired with longitudinal multiomics data enables mechanistic microbiome research.</title>
        <authorList>
            <person name="Poyet M."/>
            <person name="Groussin M."/>
            <person name="Gibbons S.M."/>
            <person name="Avila-Pacheco J."/>
            <person name="Jiang X."/>
            <person name="Kearney S.M."/>
            <person name="Perrotta A.R."/>
            <person name="Berdy B."/>
            <person name="Zhao S."/>
            <person name="Lieberman T.D."/>
            <person name="Swanson P.K."/>
            <person name="Smith M."/>
            <person name="Roesemann S."/>
            <person name="Alexander J.E."/>
            <person name="Rich S.A."/>
            <person name="Livny J."/>
            <person name="Vlamakis H."/>
            <person name="Clish C."/>
            <person name="Bullock K."/>
            <person name="Deik A."/>
            <person name="Scott J."/>
            <person name="Pierce K.A."/>
            <person name="Xavier R.J."/>
            <person name="Alm E.J."/>
        </authorList>
    </citation>
    <scope>NUCLEOTIDE SEQUENCE [LARGE SCALE GENOMIC DNA]</scope>
    <source>
        <strain evidence="5 21">BIOML-A5</strain>
        <strain evidence="4 20">BIOML-A73</strain>
        <strain evidence="6 23">BIOML-A9</strain>
    </source>
</reference>
<evidence type="ECO:0000313" key="4">
    <source>
        <dbReference type="EMBL" id="KAB3572175.1"/>
    </source>
</evidence>
<dbReference type="Proteomes" id="UP001199363">
    <property type="component" value="Unassembled WGS sequence"/>
</dbReference>
<dbReference type="PROSITE" id="PS50022">
    <property type="entry name" value="FA58C_3"/>
    <property type="match status" value="1"/>
</dbReference>
<reference evidence="9" key="11">
    <citation type="submission" date="2021-10" db="EMBL/GenBank/DDBJ databases">
        <title>Collection of gut derived symbiotic bacterial strains cultured from healthy donors.</title>
        <authorList>
            <person name="Lin H."/>
            <person name="Littmann E."/>
            <person name="Kohout C."/>
            <person name="Pamer E.G."/>
        </authorList>
    </citation>
    <scope>NUCLEOTIDE SEQUENCE</scope>
    <source>
        <strain evidence="9">DFI.1.167</strain>
    </source>
</reference>
<evidence type="ECO:0000313" key="12">
    <source>
        <dbReference type="EMBL" id="RGL84530.1"/>
    </source>
</evidence>
<sequence length="296" mass="33029">MKFNIKYTIAALSVFMFTAGCDDKLDAIDVIGYTGVPVAIETVTSEPLPGQIQLRWEVPAGDFSYLKIWYYDPLTKETVYKIVSKGTTELLIDETRARFGEYEFNFQTFNANDEGGEIKVVRALSGVAPASYTLVSRSQIKLVAEQLSTNAQEPSEGPIKNAVDGDKNTFFHTNWHEAIPYPQWIQVNLKEPHENFLVGYINRTDNSWTTSGRPSVVDLQISNNGIDWETVGTLDGLPSSAGSEYISTFFMPGKTFTYFRFSVTSATGSSSYWNIGEFMMYDAEVAIDDPETAPLD</sequence>
<dbReference type="EMBL" id="QSTG01000019">
    <property type="protein sequence ID" value="RGM43437.1"/>
    <property type="molecule type" value="Genomic_DNA"/>
</dbReference>
<dbReference type="Proteomes" id="UP000261278">
    <property type="component" value="Unassembled WGS sequence"/>
</dbReference>
<evidence type="ECO:0000313" key="3">
    <source>
        <dbReference type="EMBL" id="CUO08189.1"/>
    </source>
</evidence>
<evidence type="ECO:0000313" key="10">
    <source>
        <dbReference type="EMBL" id="MDU0251146.1"/>
    </source>
</evidence>